<dbReference type="GO" id="GO:0016491">
    <property type="term" value="F:oxidoreductase activity"/>
    <property type="evidence" value="ECO:0007669"/>
    <property type="project" value="UniProtKB-KW"/>
</dbReference>
<evidence type="ECO:0000256" key="2">
    <source>
        <dbReference type="ARBA" id="ARBA00023002"/>
    </source>
</evidence>
<evidence type="ECO:0000259" key="3">
    <source>
        <dbReference type="Pfam" id="PF05368"/>
    </source>
</evidence>
<proteinExistence type="predicted"/>
<dbReference type="Proteomes" id="UP000799778">
    <property type="component" value="Unassembled WGS sequence"/>
</dbReference>
<dbReference type="Gene3D" id="3.90.25.10">
    <property type="entry name" value="UDP-galactose 4-epimerase, domain 1"/>
    <property type="match status" value="1"/>
</dbReference>
<dbReference type="Pfam" id="PF05368">
    <property type="entry name" value="NmrA"/>
    <property type="match status" value="1"/>
</dbReference>
<keyword evidence="2" id="KW-0560">Oxidoreductase</keyword>
<sequence length="317" mass="35393">MITVAVAGGTSPGLGRSILEALINQPERVTPIVLSRETSKTPKWLSDLAIEVRRVNYQSPESLDDALNGVHTVISTLLAIDGTWASTQLSLLSACIRAGVSRFAPAEFGLGPLSAHHIALVSPQVEVMNACREAKLQNPATFEYAGFHPGLFMNYLGYGAPDQEEALHGFEDNWEDSWFHVNTMKAEIPLTKEGEVPRITMTELRDVGRFVAAACLLPDGFWQEDFSMVGETLRMDEIVKVIEKVKGGKVEVMYRKYDELAALTKREENPWRKFWYELEGAIARDTKGEAFVDPILNGLFPDIKPVSIEEYLTKYWT</sequence>
<keyword evidence="5" id="KW-1185">Reference proteome</keyword>
<dbReference type="EMBL" id="ML978070">
    <property type="protein sequence ID" value="KAF2015095.1"/>
    <property type="molecule type" value="Genomic_DNA"/>
</dbReference>
<evidence type="ECO:0000313" key="5">
    <source>
        <dbReference type="Proteomes" id="UP000799778"/>
    </source>
</evidence>
<dbReference type="Gene3D" id="3.40.50.720">
    <property type="entry name" value="NAD(P)-binding Rossmann-like Domain"/>
    <property type="match status" value="1"/>
</dbReference>
<dbReference type="InterPro" id="IPR051609">
    <property type="entry name" value="NmrA/Isoflavone_reductase-like"/>
</dbReference>
<gene>
    <name evidence="4" type="ORF">BU24DRAFT_228195</name>
</gene>
<dbReference type="PANTHER" id="PTHR47706">
    <property type="entry name" value="NMRA-LIKE FAMILY PROTEIN"/>
    <property type="match status" value="1"/>
</dbReference>
<dbReference type="PANTHER" id="PTHR47706:SF2">
    <property type="entry name" value="ISOFLAVONE REDUCTASE FAMILY PROTEIN (AFU_ORTHOLOGUE AFUA_2G05290)"/>
    <property type="match status" value="1"/>
</dbReference>
<dbReference type="OrthoDB" id="10000533at2759"/>
<dbReference type="GeneID" id="54279533"/>
<protein>
    <submittedName>
        <fullName evidence="4">NAD(P)-binding protein</fullName>
    </submittedName>
</protein>
<dbReference type="InterPro" id="IPR008030">
    <property type="entry name" value="NmrA-like"/>
</dbReference>
<name>A0A6A5XPA6_9PLEO</name>
<evidence type="ECO:0000256" key="1">
    <source>
        <dbReference type="ARBA" id="ARBA00022857"/>
    </source>
</evidence>
<feature type="domain" description="NmrA-like" evidence="3">
    <location>
        <begin position="3"/>
        <end position="254"/>
    </location>
</feature>
<dbReference type="InterPro" id="IPR036291">
    <property type="entry name" value="NAD(P)-bd_dom_sf"/>
</dbReference>
<dbReference type="AlphaFoldDB" id="A0A6A5XPA6"/>
<keyword evidence="1" id="KW-0521">NADP</keyword>
<reference evidence="4" key="1">
    <citation type="journal article" date="2020" name="Stud. Mycol.">
        <title>101 Dothideomycetes genomes: a test case for predicting lifestyles and emergence of pathogens.</title>
        <authorList>
            <person name="Haridas S."/>
            <person name="Albert R."/>
            <person name="Binder M."/>
            <person name="Bloem J."/>
            <person name="Labutti K."/>
            <person name="Salamov A."/>
            <person name="Andreopoulos B."/>
            <person name="Baker S."/>
            <person name="Barry K."/>
            <person name="Bills G."/>
            <person name="Bluhm B."/>
            <person name="Cannon C."/>
            <person name="Castanera R."/>
            <person name="Culley D."/>
            <person name="Daum C."/>
            <person name="Ezra D."/>
            <person name="Gonzalez J."/>
            <person name="Henrissat B."/>
            <person name="Kuo A."/>
            <person name="Liang C."/>
            <person name="Lipzen A."/>
            <person name="Lutzoni F."/>
            <person name="Magnuson J."/>
            <person name="Mondo S."/>
            <person name="Nolan M."/>
            <person name="Ohm R."/>
            <person name="Pangilinan J."/>
            <person name="Park H.-J."/>
            <person name="Ramirez L."/>
            <person name="Alfaro M."/>
            <person name="Sun H."/>
            <person name="Tritt A."/>
            <person name="Yoshinaga Y."/>
            <person name="Zwiers L.-H."/>
            <person name="Turgeon B."/>
            <person name="Goodwin S."/>
            <person name="Spatafora J."/>
            <person name="Crous P."/>
            <person name="Grigoriev I."/>
        </authorList>
    </citation>
    <scope>NUCLEOTIDE SEQUENCE</scope>
    <source>
        <strain evidence="4">CBS 175.79</strain>
    </source>
</reference>
<organism evidence="4 5">
    <name type="scientific">Aaosphaeria arxii CBS 175.79</name>
    <dbReference type="NCBI Taxonomy" id="1450172"/>
    <lineage>
        <taxon>Eukaryota</taxon>
        <taxon>Fungi</taxon>
        <taxon>Dikarya</taxon>
        <taxon>Ascomycota</taxon>
        <taxon>Pezizomycotina</taxon>
        <taxon>Dothideomycetes</taxon>
        <taxon>Pleosporomycetidae</taxon>
        <taxon>Pleosporales</taxon>
        <taxon>Pleosporales incertae sedis</taxon>
        <taxon>Aaosphaeria</taxon>
    </lineage>
</organism>
<dbReference type="SUPFAM" id="SSF51735">
    <property type="entry name" value="NAD(P)-binding Rossmann-fold domains"/>
    <property type="match status" value="1"/>
</dbReference>
<evidence type="ECO:0000313" key="4">
    <source>
        <dbReference type="EMBL" id="KAF2015095.1"/>
    </source>
</evidence>
<accession>A0A6A5XPA6</accession>
<dbReference type="RefSeq" id="XP_033383434.1">
    <property type="nucleotide sequence ID" value="XM_033522136.1"/>
</dbReference>